<gene>
    <name evidence="2" type="ORF">I7I51_02919</name>
</gene>
<evidence type="ECO:0000313" key="2">
    <source>
        <dbReference type="EMBL" id="QSS66710.1"/>
    </source>
</evidence>
<evidence type="ECO:0000313" key="3">
    <source>
        <dbReference type="Proteomes" id="UP000663671"/>
    </source>
</evidence>
<proteinExistence type="predicted"/>
<name>A0A8A1MND1_AJECA</name>
<dbReference type="VEuPathDB" id="FungiDB:I7I51_02919"/>
<feature type="region of interest" description="Disordered" evidence="1">
    <location>
        <begin position="1"/>
        <end position="24"/>
    </location>
</feature>
<dbReference type="EMBL" id="CP069116">
    <property type="protein sequence ID" value="QSS66710.1"/>
    <property type="molecule type" value="Genomic_DNA"/>
</dbReference>
<organism evidence="2 3">
    <name type="scientific">Ajellomyces capsulatus</name>
    <name type="common">Darling's disease fungus</name>
    <name type="synonym">Histoplasma capsulatum</name>
    <dbReference type="NCBI Taxonomy" id="5037"/>
    <lineage>
        <taxon>Eukaryota</taxon>
        <taxon>Fungi</taxon>
        <taxon>Dikarya</taxon>
        <taxon>Ascomycota</taxon>
        <taxon>Pezizomycotina</taxon>
        <taxon>Eurotiomycetes</taxon>
        <taxon>Eurotiomycetidae</taxon>
        <taxon>Onygenales</taxon>
        <taxon>Ajellomycetaceae</taxon>
        <taxon>Histoplasma</taxon>
    </lineage>
</organism>
<dbReference type="AlphaFoldDB" id="A0A8A1MND1"/>
<accession>A0A8A1MND1</accession>
<protein>
    <submittedName>
        <fullName evidence="2">Uncharacterized protein</fullName>
    </submittedName>
</protein>
<dbReference type="Proteomes" id="UP000663671">
    <property type="component" value="Chromosome 6"/>
</dbReference>
<reference evidence="2" key="1">
    <citation type="submission" date="2021-01" db="EMBL/GenBank/DDBJ databases">
        <title>Chromosome-level genome assembly of a human fungal pathogen reveals clustering of transcriptionally co-regulated genes.</title>
        <authorList>
            <person name="Voorhies M."/>
            <person name="Cohen S."/>
            <person name="Shea T.P."/>
            <person name="Petrus S."/>
            <person name="Munoz J.F."/>
            <person name="Poplawski S."/>
            <person name="Goldman W.E."/>
            <person name="Michael T."/>
            <person name="Cuomo C.A."/>
            <person name="Sil A."/>
            <person name="Beyhan S."/>
        </authorList>
    </citation>
    <scope>NUCLEOTIDE SEQUENCE</scope>
    <source>
        <strain evidence="2">WU24</strain>
    </source>
</reference>
<evidence type="ECO:0000256" key="1">
    <source>
        <dbReference type="SAM" id="MobiDB-lite"/>
    </source>
</evidence>
<sequence length="114" mass="12391">MEQELSRYQGLSGRDETTEQTWPIHGGKKLRKRLRGCFQVKRILRDSASGINVQDGDGVRRTNVTDHGHPAAYAAALTLGASGNSSAKRAAIGYMDPLDVTHSCKELRNLAAAL</sequence>